<sequence length="136" mass="14398">MAKTGMKILAVSIYACLAASVFSGIILFIMALVFGGADAAGGLISGFFVISFVLGLPAFLVLGVPLLHLTPRLKLARPRYAALAGAINAAIIDCCLYLFGNFSELTHSSWATLFFASTIVWAAFAGGLYQYTRKLP</sequence>
<feature type="transmembrane region" description="Helical" evidence="1">
    <location>
        <begin position="80"/>
        <end position="99"/>
    </location>
</feature>
<accession>A0AAJ2X264</accession>
<feature type="transmembrane region" description="Helical" evidence="1">
    <location>
        <begin position="43"/>
        <end position="68"/>
    </location>
</feature>
<name>A0AAJ2X264_XANCA</name>
<comment type="caution">
    <text evidence="2">The sequence shown here is derived from an EMBL/GenBank/DDBJ whole genome shotgun (WGS) entry which is preliminary data.</text>
</comment>
<dbReference type="Proteomes" id="UP001297361">
    <property type="component" value="Unassembled WGS sequence"/>
</dbReference>
<organism evidence="2 3">
    <name type="scientific">Xanthomonas campestris pv. papavericola</name>
    <dbReference type="NCBI Taxonomy" id="487881"/>
    <lineage>
        <taxon>Bacteria</taxon>
        <taxon>Pseudomonadati</taxon>
        <taxon>Pseudomonadota</taxon>
        <taxon>Gammaproteobacteria</taxon>
        <taxon>Lysobacterales</taxon>
        <taxon>Lysobacteraceae</taxon>
        <taxon>Xanthomonas</taxon>
    </lineage>
</organism>
<proteinExistence type="predicted"/>
<evidence type="ECO:0000313" key="3">
    <source>
        <dbReference type="Proteomes" id="UP001297361"/>
    </source>
</evidence>
<protein>
    <submittedName>
        <fullName evidence="2">Uncharacterized protein</fullName>
    </submittedName>
</protein>
<dbReference type="AlphaFoldDB" id="A0AAJ2X264"/>
<reference evidence="2" key="2">
    <citation type="submission" date="2024-01" db="EMBL/GenBank/DDBJ databases">
        <title>Long-read genome sequencing of X. campestris pv. papavericola.</title>
        <authorList>
            <person name="Hussain R.M.F."/>
            <person name="Greer S."/>
            <person name="Harrison J."/>
            <person name="Grant M."/>
            <person name="Vicente J."/>
            <person name="Studholme D.J."/>
        </authorList>
    </citation>
    <scope>NUCLEOTIDE SEQUENCE</scope>
    <source>
        <strain evidence="2">NCPPB 2970</strain>
    </source>
</reference>
<evidence type="ECO:0000313" key="2">
    <source>
        <dbReference type="EMBL" id="MEC3887455.1"/>
    </source>
</evidence>
<dbReference type="RefSeq" id="WP_323370923.1">
    <property type="nucleotide sequence ID" value="NZ_JAJFNJ020000003.1"/>
</dbReference>
<evidence type="ECO:0000256" key="1">
    <source>
        <dbReference type="SAM" id="Phobius"/>
    </source>
</evidence>
<feature type="transmembrane region" description="Helical" evidence="1">
    <location>
        <begin position="12"/>
        <end position="37"/>
    </location>
</feature>
<reference evidence="2" key="1">
    <citation type="submission" date="2021-10" db="EMBL/GenBank/DDBJ databases">
        <authorList>
            <person name="Hussein R."/>
            <person name="Harrison J."/>
            <person name="Studholme D.J."/>
            <person name="Vicente J."/>
            <person name="Grant M."/>
        </authorList>
    </citation>
    <scope>NUCLEOTIDE SEQUENCE</scope>
    <source>
        <strain evidence="2">NCPPB 2970</strain>
    </source>
</reference>
<dbReference type="EMBL" id="JAJFNJ020000003">
    <property type="protein sequence ID" value="MEC3887455.1"/>
    <property type="molecule type" value="Genomic_DNA"/>
</dbReference>
<keyword evidence="1" id="KW-1133">Transmembrane helix</keyword>
<feature type="transmembrane region" description="Helical" evidence="1">
    <location>
        <begin position="111"/>
        <end position="131"/>
    </location>
</feature>
<gene>
    <name evidence="2" type="ORF">LLE72_006730</name>
</gene>
<keyword evidence="1" id="KW-0812">Transmembrane</keyword>
<keyword evidence="1" id="KW-0472">Membrane</keyword>